<reference evidence="1 2" key="1">
    <citation type="submission" date="2018-07" db="EMBL/GenBank/DDBJ databases">
        <title>The genomes of Aspergillus section Nigri reveals drivers in fungal speciation.</title>
        <authorList>
            <consortium name="DOE Joint Genome Institute"/>
            <person name="Vesth T.C."/>
            <person name="Nybo J."/>
            <person name="Theobald S."/>
            <person name="Brandl J."/>
            <person name="Frisvad J.C."/>
            <person name="Nielsen K.F."/>
            <person name="Lyhne E.K."/>
            <person name="Kogle M.E."/>
            <person name="Kuo A."/>
            <person name="Riley R."/>
            <person name="Clum A."/>
            <person name="Nolan M."/>
            <person name="Lipzen A."/>
            <person name="Salamov A."/>
            <person name="Henrissat B."/>
            <person name="Wiebenga A."/>
            <person name="De vries R.P."/>
            <person name="Grigoriev I.V."/>
            <person name="Mortensen U.H."/>
            <person name="Andersen M.R."/>
            <person name="Baker S.E."/>
        </authorList>
    </citation>
    <scope>NUCLEOTIDE SEQUENCE [LARGE SCALE GENOMIC DNA]</scope>
    <source>
        <strain evidence="1 2">CBS 139.54b</strain>
    </source>
</reference>
<sequence length="284" mass="33235">MTLLTLNTSVLLRRHTYQIPNTINRTLLRTLPLFSLPVTWNGHRPLLHSTTPQPYIKKKTLQLPSRFLSSSSPRAVTGPRDSKRTPWWPFRWNDADLIEKNMHDMGFQNWGIVIYRCTYESDSDWEEFMSRFLRQVRTSLESYDGLDLLDSFRPTVMDDKTQFSGVTPETVRDHFNAWSTTACEAEQGVPLTDYRWYSTARYGLCIIVDEEALKHEVDRAGIKKSDEKIENNNYELLHGCIYEDVGWMKVCYSMVQIYAYTHLGASSWWEEDYRQPPKIALGLM</sequence>
<name>A0A3F3QCE1_9EURO</name>
<dbReference type="Proteomes" id="UP000253729">
    <property type="component" value="Unassembled WGS sequence"/>
</dbReference>
<accession>A0A3F3QCE1</accession>
<dbReference type="GeneID" id="38133597"/>
<dbReference type="RefSeq" id="XP_026629819.1">
    <property type="nucleotide sequence ID" value="XM_026765241.1"/>
</dbReference>
<protein>
    <submittedName>
        <fullName evidence="1">Uncharacterized protein</fullName>
    </submittedName>
</protein>
<gene>
    <name evidence="1" type="ORF">BDQ94DRAFT_138416</name>
</gene>
<keyword evidence="2" id="KW-1185">Reference proteome</keyword>
<organism evidence="1 2">
    <name type="scientific">Aspergillus welwitschiae</name>
    <dbReference type="NCBI Taxonomy" id="1341132"/>
    <lineage>
        <taxon>Eukaryota</taxon>
        <taxon>Fungi</taxon>
        <taxon>Dikarya</taxon>
        <taxon>Ascomycota</taxon>
        <taxon>Pezizomycotina</taxon>
        <taxon>Eurotiomycetes</taxon>
        <taxon>Eurotiomycetidae</taxon>
        <taxon>Eurotiales</taxon>
        <taxon>Aspergillaceae</taxon>
        <taxon>Aspergillus</taxon>
        <taxon>Aspergillus subgen. Circumdati</taxon>
    </lineage>
</organism>
<evidence type="ECO:0000313" key="1">
    <source>
        <dbReference type="EMBL" id="RDH36797.1"/>
    </source>
</evidence>
<dbReference type="AlphaFoldDB" id="A0A3F3QCE1"/>
<dbReference type="EMBL" id="KZ852037">
    <property type="protein sequence ID" value="RDH36797.1"/>
    <property type="molecule type" value="Genomic_DNA"/>
</dbReference>
<proteinExistence type="predicted"/>
<evidence type="ECO:0000313" key="2">
    <source>
        <dbReference type="Proteomes" id="UP000253729"/>
    </source>
</evidence>
<dbReference type="STRING" id="1341132.A0A3F3QCE1"/>